<dbReference type="InterPro" id="IPR050606">
    <property type="entry name" value="Calponin-like"/>
</dbReference>
<dbReference type="GO" id="GO:0051015">
    <property type="term" value="F:actin filament binding"/>
    <property type="evidence" value="ECO:0007669"/>
    <property type="project" value="TreeGrafter"/>
</dbReference>
<keyword evidence="4" id="KW-1185">Reference proteome</keyword>
<dbReference type="GO" id="GO:0015629">
    <property type="term" value="C:actin cytoskeleton"/>
    <property type="evidence" value="ECO:0007669"/>
    <property type="project" value="TreeGrafter"/>
</dbReference>
<evidence type="ECO:0000313" key="3">
    <source>
        <dbReference type="EMBL" id="TPX37054.1"/>
    </source>
</evidence>
<dbReference type="AlphaFoldDB" id="A0A507CGF4"/>
<organism evidence="3 4">
    <name type="scientific">Synchytrium microbalum</name>
    <dbReference type="NCBI Taxonomy" id="1806994"/>
    <lineage>
        <taxon>Eukaryota</taxon>
        <taxon>Fungi</taxon>
        <taxon>Fungi incertae sedis</taxon>
        <taxon>Chytridiomycota</taxon>
        <taxon>Chytridiomycota incertae sedis</taxon>
        <taxon>Chytridiomycetes</taxon>
        <taxon>Synchytriales</taxon>
        <taxon>Synchytriaceae</taxon>
        <taxon>Synchytrium</taxon>
    </lineage>
</organism>
<comment type="similarity">
    <text evidence="1">Belongs to the calponin family.</text>
</comment>
<dbReference type="EMBL" id="QEAO01000003">
    <property type="protein sequence ID" value="TPX37054.1"/>
    <property type="molecule type" value="Genomic_DNA"/>
</dbReference>
<dbReference type="RefSeq" id="XP_031027124.1">
    <property type="nucleotide sequence ID" value="XM_031166794.1"/>
</dbReference>
<dbReference type="Pfam" id="PF00307">
    <property type="entry name" value="CH"/>
    <property type="match status" value="1"/>
</dbReference>
<dbReference type="PROSITE" id="PS50021">
    <property type="entry name" value="CH"/>
    <property type="match status" value="1"/>
</dbReference>
<evidence type="ECO:0000256" key="1">
    <source>
        <dbReference type="ARBA" id="ARBA00009631"/>
    </source>
</evidence>
<feature type="domain" description="Calponin-homology (CH)" evidence="2">
    <location>
        <begin position="20"/>
        <end position="125"/>
    </location>
</feature>
<dbReference type="SUPFAM" id="SSF47576">
    <property type="entry name" value="Calponin-homology domain, CH-domain"/>
    <property type="match status" value="1"/>
</dbReference>
<protein>
    <recommendedName>
        <fullName evidence="2">Calponin-homology (CH) domain-containing protein</fullName>
    </recommendedName>
</protein>
<accession>A0A507CGF4</accession>
<dbReference type="GO" id="GO:0007015">
    <property type="term" value="P:actin filament organization"/>
    <property type="evidence" value="ECO:0007669"/>
    <property type="project" value="TreeGrafter"/>
</dbReference>
<gene>
    <name evidence="3" type="ORF">SmJEL517_g00866</name>
</gene>
<evidence type="ECO:0000259" key="2">
    <source>
        <dbReference type="PROSITE" id="PS50021"/>
    </source>
</evidence>
<sequence>MPLFGLDRELADKAAAKFDPEREREAVKWIQDVTGAQFTTSFQETLKDGTLLCQLIQKLAPSESNLKYKKSPMPFVQMEQINTFLKAAGRLGVPDQELFMTIDLYEGKNLPQVIDSLYSLSRHASSKGFSGPQLGPKLHTSHSVEFTPEQMNAGKNIIGLQAGFNGGANQSGISFGATRQLVTENASKPIDTSTIPAQAGFVGGAKSGVAFGARREIGGADPARR</sequence>
<dbReference type="STRING" id="1806994.A0A507CGF4"/>
<reference evidence="3 4" key="1">
    <citation type="journal article" date="2019" name="Sci. Rep.">
        <title>Comparative genomics of chytrid fungi reveal insights into the obligate biotrophic and pathogenic lifestyle of Synchytrium endobioticum.</title>
        <authorList>
            <person name="van de Vossenberg B.T.L.H."/>
            <person name="Warris S."/>
            <person name="Nguyen H.D.T."/>
            <person name="van Gent-Pelzer M.P.E."/>
            <person name="Joly D.L."/>
            <person name="van de Geest H.C."/>
            <person name="Bonants P.J.M."/>
            <person name="Smith D.S."/>
            <person name="Levesque C.A."/>
            <person name="van der Lee T.A.J."/>
        </authorList>
    </citation>
    <scope>NUCLEOTIDE SEQUENCE [LARGE SCALE GENOMIC DNA]</scope>
    <source>
        <strain evidence="3 4">JEL517</strain>
    </source>
</reference>
<dbReference type="PROSITE" id="PS51122">
    <property type="entry name" value="CALPONIN_2"/>
    <property type="match status" value="1"/>
</dbReference>
<dbReference type="SMART" id="SM00033">
    <property type="entry name" value="CH"/>
    <property type="match status" value="1"/>
</dbReference>
<name>A0A507CGF4_9FUNG</name>
<proteinExistence type="inferred from homology"/>
<dbReference type="PANTHER" id="PTHR47385:SF14">
    <property type="entry name" value="TRANSGELIN"/>
    <property type="match status" value="1"/>
</dbReference>
<dbReference type="Proteomes" id="UP000319731">
    <property type="component" value="Unassembled WGS sequence"/>
</dbReference>
<evidence type="ECO:0000313" key="4">
    <source>
        <dbReference type="Proteomes" id="UP000319731"/>
    </source>
</evidence>
<dbReference type="InterPro" id="IPR001715">
    <property type="entry name" value="CH_dom"/>
</dbReference>
<dbReference type="Gene3D" id="1.10.418.10">
    <property type="entry name" value="Calponin-like domain"/>
    <property type="match status" value="1"/>
</dbReference>
<dbReference type="PANTHER" id="PTHR47385">
    <property type="entry name" value="CALPONIN"/>
    <property type="match status" value="1"/>
</dbReference>
<dbReference type="PRINTS" id="PR00888">
    <property type="entry name" value="SM22CALPONIN"/>
</dbReference>
<dbReference type="InterPro" id="IPR000557">
    <property type="entry name" value="Calponin_repeat"/>
</dbReference>
<dbReference type="OrthoDB" id="21595at2759"/>
<dbReference type="InterPro" id="IPR036872">
    <property type="entry name" value="CH_dom_sf"/>
</dbReference>
<dbReference type="GeneID" id="42002091"/>
<dbReference type="InterPro" id="IPR003096">
    <property type="entry name" value="SM22_calponin"/>
</dbReference>
<comment type="caution">
    <text evidence="3">The sequence shown here is derived from an EMBL/GenBank/DDBJ whole genome shotgun (WGS) entry which is preliminary data.</text>
</comment>
<dbReference type="Pfam" id="PF00402">
    <property type="entry name" value="Calponin"/>
    <property type="match status" value="1"/>
</dbReference>